<protein>
    <submittedName>
        <fullName evidence="1">Uncharacterized protein</fullName>
    </submittedName>
</protein>
<evidence type="ECO:0000313" key="1">
    <source>
        <dbReference type="EMBL" id="KXB74134.1"/>
    </source>
</evidence>
<proteinExistence type="predicted"/>
<dbReference type="EMBL" id="LSDL01000153">
    <property type="protein sequence ID" value="KXB74134.1"/>
    <property type="molecule type" value="Genomic_DNA"/>
</dbReference>
<evidence type="ECO:0000313" key="2">
    <source>
        <dbReference type="Proteomes" id="UP000070531"/>
    </source>
</evidence>
<dbReference type="PATRIC" id="fig|419005.5.peg.2126"/>
<organism evidence="1">
    <name type="scientific">Prevotella amnii</name>
    <dbReference type="NCBI Taxonomy" id="419005"/>
    <lineage>
        <taxon>Bacteria</taxon>
        <taxon>Pseudomonadati</taxon>
        <taxon>Bacteroidota</taxon>
        <taxon>Bacteroidia</taxon>
        <taxon>Bacteroidales</taxon>
        <taxon>Prevotellaceae</taxon>
        <taxon>Prevotella</taxon>
    </lineage>
</organism>
<gene>
    <name evidence="1" type="ORF">HMPREF1860_02124</name>
</gene>
<name>A0A134B2G7_9BACT</name>
<reference evidence="1 2" key="1">
    <citation type="submission" date="2016-01" db="EMBL/GenBank/DDBJ databases">
        <authorList>
            <person name="Oliw E.H."/>
        </authorList>
    </citation>
    <scope>NUCLEOTIDE SEQUENCE [LARGE SCALE GENOMIC DNA]</scope>
    <source>
        <strain evidence="1 2">DNF00307</strain>
    </source>
</reference>
<dbReference type="Proteomes" id="UP000070531">
    <property type="component" value="Unassembled WGS sequence"/>
</dbReference>
<dbReference type="GO" id="GO:0009100">
    <property type="term" value="P:glycoprotein metabolic process"/>
    <property type="evidence" value="ECO:0007669"/>
    <property type="project" value="UniProtKB-ARBA"/>
</dbReference>
<dbReference type="AlphaFoldDB" id="A0A134B2G7"/>
<dbReference type="RefSeq" id="WP_231725354.1">
    <property type="nucleotide sequence ID" value="NZ_KQ960577.1"/>
</dbReference>
<comment type="caution">
    <text evidence="1">The sequence shown here is derived from an EMBL/GenBank/DDBJ whole genome shotgun (WGS) entry which is preliminary data.</text>
</comment>
<sequence>MYSIIKSECNIYPSSWFGEGIKVPFEDFEVILPIEYNKILHIIYGDYMTPPIDANRTSHHSRYFIDLNQRLSRSNIIKKLYNHK</sequence>
<accession>A0A134B2G7</accession>
<dbReference type="STRING" id="419005.HMPREF1860_02124"/>